<sequence length="68" mass="7851">MQMEETSRSVVSTPAIKPFKPFIFIVKMTPFFTLPHFVCLDAVVGRKLRVQVNFTTTSKKRQIFQAKC</sequence>
<proteinExistence type="predicted"/>
<name>A0A645ANN7_9ZZZZ</name>
<gene>
    <name evidence="1" type="ORF">SDC9_97961</name>
</gene>
<protein>
    <submittedName>
        <fullName evidence="1">Uncharacterized protein</fullName>
    </submittedName>
</protein>
<comment type="caution">
    <text evidence="1">The sequence shown here is derived from an EMBL/GenBank/DDBJ whole genome shotgun (WGS) entry which is preliminary data.</text>
</comment>
<reference evidence="1" key="1">
    <citation type="submission" date="2019-08" db="EMBL/GenBank/DDBJ databases">
        <authorList>
            <person name="Kucharzyk K."/>
            <person name="Murdoch R.W."/>
            <person name="Higgins S."/>
            <person name="Loffler F."/>
        </authorList>
    </citation>
    <scope>NUCLEOTIDE SEQUENCE</scope>
</reference>
<accession>A0A645ANN7</accession>
<organism evidence="1">
    <name type="scientific">bioreactor metagenome</name>
    <dbReference type="NCBI Taxonomy" id="1076179"/>
    <lineage>
        <taxon>unclassified sequences</taxon>
        <taxon>metagenomes</taxon>
        <taxon>ecological metagenomes</taxon>
    </lineage>
</organism>
<dbReference type="AlphaFoldDB" id="A0A645ANN7"/>
<dbReference type="EMBL" id="VSSQ01013311">
    <property type="protein sequence ID" value="MPM51214.1"/>
    <property type="molecule type" value="Genomic_DNA"/>
</dbReference>
<evidence type="ECO:0000313" key="1">
    <source>
        <dbReference type="EMBL" id="MPM51214.1"/>
    </source>
</evidence>